<reference evidence="9" key="1">
    <citation type="submission" date="2017-01" db="EMBL/GenBank/DDBJ databases">
        <authorList>
            <person name="Varghese N."/>
            <person name="Submissions S."/>
        </authorList>
    </citation>
    <scope>NUCLEOTIDE SEQUENCE [LARGE SCALE GENOMIC DNA]</scope>
    <source>
        <strain evidence="9">DSM 22306</strain>
    </source>
</reference>
<dbReference type="SMART" id="SM00091">
    <property type="entry name" value="PAS"/>
    <property type="match status" value="4"/>
</dbReference>
<dbReference type="STRING" id="619304.SAMN05421760_101229"/>
<dbReference type="InterPro" id="IPR013767">
    <property type="entry name" value="PAS_fold"/>
</dbReference>
<feature type="domain" description="PAC" evidence="4">
    <location>
        <begin position="925"/>
        <end position="977"/>
    </location>
</feature>
<feature type="domain" description="PAS" evidence="3">
    <location>
        <begin position="594"/>
        <end position="660"/>
    </location>
</feature>
<dbReference type="RefSeq" id="WP_054342453.1">
    <property type="nucleotide sequence ID" value="NZ_FTOE01000001.1"/>
</dbReference>
<comment type="cofactor">
    <cofactor evidence="1">
        <name>Mg(2+)</name>
        <dbReference type="ChEBI" id="CHEBI:18420"/>
    </cofactor>
</comment>
<dbReference type="InterPro" id="IPR001610">
    <property type="entry name" value="PAC"/>
</dbReference>
<dbReference type="InterPro" id="IPR029787">
    <property type="entry name" value="Nucleotide_cyclase"/>
</dbReference>
<dbReference type="InterPro" id="IPR046342">
    <property type="entry name" value="CBS_dom_sf"/>
</dbReference>
<feature type="domain" description="PAS" evidence="3">
    <location>
        <begin position="464"/>
        <end position="535"/>
    </location>
</feature>
<evidence type="ECO:0000256" key="2">
    <source>
        <dbReference type="PROSITE-ProRule" id="PRU00703"/>
    </source>
</evidence>
<dbReference type="InterPro" id="IPR000644">
    <property type="entry name" value="CBS_dom"/>
</dbReference>
<accession>A0A1N7IWC9</accession>
<dbReference type="PANTHER" id="PTHR44757:SF2">
    <property type="entry name" value="BIOFILM ARCHITECTURE MAINTENANCE PROTEIN MBAA"/>
    <property type="match status" value="1"/>
</dbReference>
<dbReference type="PROSITE" id="PS51371">
    <property type="entry name" value="CBS"/>
    <property type="match status" value="3"/>
</dbReference>
<dbReference type="NCBIfam" id="TIGR00254">
    <property type="entry name" value="GGDEF"/>
    <property type="match status" value="1"/>
</dbReference>
<evidence type="ECO:0000259" key="4">
    <source>
        <dbReference type="PROSITE" id="PS50113"/>
    </source>
</evidence>
<evidence type="ECO:0000313" key="8">
    <source>
        <dbReference type="EMBL" id="SIS41395.1"/>
    </source>
</evidence>
<dbReference type="FunFam" id="3.30.70.270:FF:000001">
    <property type="entry name" value="Diguanylate cyclase domain protein"/>
    <property type="match status" value="1"/>
</dbReference>
<dbReference type="Gene3D" id="3.30.450.20">
    <property type="entry name" value="PAS domain"/>
    <property type="match status" value="4"/>
</dbReference>
<feature type="domain" description="PAS" evidence="3">
    <location>
        <begin position="859"/>
        <end position="897"/>
    </location>
</feature>
<organism evidence="8 9">
    <name type="scientific">Neptunomonas antarctica</name>
    <dbReference type="NCBI Taxonomy" id="619304"/>
    <lineage>
        <taxon>Bacteria</taxon>
        <taxon>Pseudomonadati</taxon>
        <taxon>Pseudomonadota</taxon>
        <taxon>Gammaproteobacteria</taxon>
        <taxon>Oceanospirillales</taxon>
        <taxon>Oceanospirillaceae</taxon>
        <taxon>Neptunomonas</taxon>
    </lineage>
</organism>
<dbReference type="Gene3D" id="3.30.450.40">
    <property type="match status" value="1"/>
</dbReference>
<dbReference type="InterPro" id="IPR052155">
    <property type="entry name" value="Biofilm_reg_signaling"/>
</dbReference>
<dbReference type="PROSITE" id="PS50112">
    <property type="entry name" value="PAS"/>
    <property type="match status" value="3"/>
</dbReference>
<feature type="domain" description="PAC" evidence="4">
    <location>
        <begin position="539"/>
        <end position="591"/>
    </location>
</feature>
<dbReference type="Gene3D" id="3.20.20.450">
    <property type="entry name" value="EAL domain"/>
    <property type="match status" value="1"/>
</dbReference>
<dbReference type="InterPro" id="IPR003018">
    <property type="entry name" value="GAF"/>
</dbReference>
<evidence type="ECO:0000259" key="5">
    <source>
        <dbReference type="PROSITE" id="PS50883"/>
    </source>
</evidence>
<evidence type="ECO:0000259" key="7">
    <source>
        <dbReference type="PROSITE" id="PS51371"/>
    </source>
</evidence>
<dbReference type="SMART" id="SM00267">
    <property type="entry name" value="GGDEF"/>
    <property type="match status" value="1"/>
</dbReference>
<keyword evidence="9" id="KW-1185">Reference proteome</keyword>
<dbReference type="EMBL" id="FTOE01000001">
    <property type="protein sequence ID" value="SIS41395.1"/>
    <property type="molecule type" value="Genomic_DNA"/>
</dbReference>
<dbReference type="Pfam" id="PF00989">
    <property type="entry name" value="PAS"/>
    <property type="match status" value="1"/>
</dbReference>
<feature type="domain" description="PAC" evidence="4">
    <location>
        <begin position="663"/>
        <end position="715"/>
    </location>
</feature>
<dbReference type="OrthoDB" id="8416215at2"/>
<keyword evidence="2" id="KW-0129">CBS domain</keyword>
<dbReference type="InterPro" id="IPR000700">
    <property type="entry name" value="PAS-assoc_C"/>
</dbReference>
<evidence type="ECO:0000256" key="1">
    <source>
        <dbReference type="ARBA" id="ARBA00001946"/>
    </source>
</evidence>
<feature type="domain" description="CBS" evidence="7">
    <location>
        <begin position="206"/>
        <end position="263"/>
    </location>
</feature>
<dbReference type="Pfam" id="PF13426">
    <property type="entry name" value="PAS_9"/>
    <property type="match status" value="2"/>
</dbReference>
<dbReference type="InterPro" id="IPR035965">
    <property type="entry name" value="PAS-like_dom_sf"/>
</dbReference>
<feature type="domain" description="GGDEF" evidence="6">
    <location>
        <begin position="1009"/>
        <end position="1142"/>
    </location>
</feature>
<dbReference type="Proteomes" id="UP000185999">
    <property type="component" value="Unassembled WGS sequence"/>
</dbReference>
<feature type="domain" description="CBS" evidence="7">
    <location>
        <begin position="77"/>
        <end position="135"/>
    </location>
</feature>
<name>A0A1N7IWC9_9GAMM</name>
<dbReference type="PROSITE" id="PS50113">
    <property type="entry name" value="PAC"/>
    <property type="match status" value="3"/>
</dbReference>
<dbReference type="Gene3D" id="3.30.70.270">
    <property type="match status" value="1"/>
</dbReference>
<evidence type="ECO:0000259" key="6">
    <source>
        <dbReference type="PROSITE" id="PS50887"/>
    </source>
</evidence>
<dbReference type="InterPro" id="IPR035919">
    <property type="entry name" value="EAL_sf"/>
</dbReference>
<proteinExistence type="predicted"/>
<dbReference type="CDD" id="cd02205">
    <property type="entry name" value="CBS_pair_SF"/>
    <property type="match status" value="1"/>
</dbReference>
<dbReference type="SUPFAM" id="SSF54631">
    <property type="entry name" value="CBS-domain pair"/>
    <property type="match status" value="2"/>
</dbReference>
<dbReference type="InterPro" id="IPR000014">
    <property type="entry name" value="PAS"/>
</dbReference>
<dbReference type="SUPFAM" id="SSF141868">
    <property type="entry name" value="EAL domain-like"/>
    <property type="match status" value="1"/>
</dbReference>
<dbReference type="SUPFAM" id="SSF55073">
    <property type="entry name" value="Nucleotide cyclase"/>
    <property type="match status" value="1"/>
</dbReference>
<dbReference type="InterPro" id="IPR029016">
    <property type="entry name" value="GAF-like_dom_sf"/>
</dbReference>
<dbReference type="CDD" id="cd01948">
    <property type="entry name" value="EAL"/>
    <property type="match status" value="1"/>
</dbReference>
<dbReference type="Pfam" id="PF00990">
    <property type="entry name" value="GGDEF"/>
    <property type="match status" value="1"/>
</dbReference>
<dbReference type="PANTHER" id="PTHR44757">
    <property type="entry name" value="DIGUANYLATE CYCLASE DGCP"/>
    <property type="match status" value="1"/>
</dbReference>
<dbReference type="PROSITE" id="PS50887">
    <property type="entry name" value="GGDEF"/>
    <property type="match status" value="1"/>
</dbReference>
<gene>
    <name evidence="8" type="ORF">SAMN05421760_101229</name>
</gene>
<dbReference type="CDD" id="cd00130">
    <property type="entry name" value="PAS"/>
    <property type="match status" value="3"/>
</dbReference>
<dbReference type="NCBIfam" id="TIGR00229">
    <property type="entry name" value="sensory_box"/>
    <property type="match status" value="3"/>
</dbReference>
<dbReference type="InterPro" id="IPR001633">
    <property type="entry name" value="EAL_dom"/>
</dbReference>
<protein>
    <submittedName>
        <fullName evidence="8">PAS domain S-box-containing protein/diguanylate cyclase (GGDEF) domain-containing protein</fullName>
    </submittedName>
</protein>
<dbReference type="GO" id="GO:0003824">
    <property type="term" value="F:catalytic activity"/>
    <property type="evidence" value="ECO:0007669"/>
    <property type="project" value="UniProtKB-ARBA"/>
</dbReference>
<dbReference type="SUPFAM" id="SSF55785">
    <property type="entry name" value="PYP-like sensor domain (PAS domain)"/>
    <property type="match status" value="4"/>
</dbReference>
<sequence>MTPPQALTLRSICSSTLVSITNNTPVPEALHLMSQQGISSLVVLDDTRQLTGLITERDLILMAGTDNIERLVASDIMTSPVITASASMEYHEGYHLLARHDIRHLTVVDDTGYPIGMVTATDFIQHLGIEYLMEVKYVDNVTDSRLHFIAKETSLKEAFQEFSHCKTSCLLIGSRTHVQGILTEGDIVRLLEEQVDIHSTSVEEVMSTPVYSIPYGTPLSDAREQMITLECHRLLVTDKQGHAAGTITRNGLISGIQSHYIALLQESIVQLNQKLKTAEKEIQASHFAQALKHIAARMLNATDIDTLMSESITDLRRIVGADRVRLLMANDPAFSSATLLYENCSPDVPGTLEHSTHLPLTPQLSAVALRTMNQSGIHVSHDTEAYRQHDDYIQDDIKTIFCAPIRAKLAAPAILTLHFCKETREPSEAEIGLLQEFTAYFSSAMTSHSLQKRLSQDIKKREATEQHLQNLLNTLPHGIQENDLNGLITFSNPAHHRILGYEPEELVGKYIWDICFRPEEIARTKSRLAKLQADRPAPYVIETTKSTKQGSPVDIRINWCYQYDQQGKLSGLLSVITDITQQNIIKNELLIKDRAVRSTEDGVVISSAQGDWPIIYANPAIEQMTGYCQEELLGRNCRFLQNNDRNQPPLGIIRNALEKGHSCSVELRNYKKNGQLFWVRISISPVYNDAGVLTHFIGIQRDITASKAALVALEDSEHKYQAFFEDSNDAILVLSAEDWSVFEANPKANHMFGFADDSQQTFANATTAAAANTTAPKIIITDLSPFKNTVFDSMLIAFNKGEQSYRGHGYCVSCSGQRIPVEISATQLKIQHQRMVIATLHDQSFQIEAEERLQQSAIVFENSLEGVIITDAFTRITSINKAFKTITGYSAADVLGKKPAILRSGRHDAAFYDAMWSELRRNHQWTGEIWNRRKNGEVYPQLLTMTAILDKQGDVQNYVAVFSDVSALKESQQALEHQAHYDALTGLPNKLLLESRVQHLLSHQARSHSQFAVLFLDLDHFKNINDSLGHVAGDTLLVAVTERLQHCIRQDDTLARLGGDEFVFIMENILSVQDSALMAEKMIQQFIQPFSIEGQDVYISVSIGITLASNNNATYDELIRNADAAMYQAKAEGRNTYQYYSKEMTSQAFKRLSFEAMMRQSLQANDFELYYQPQIRLSDEKLIGYEALIRWQHPTLGLVMPDKFISIAEESSIILALGEWVLIEACRKGKQLLDDGKFFEHIAVNVSVQQLKKGDFLKIVISALNETGFPANKLEIEITESFLMGNELEATRVLTQLRNMGIRIAIDDFGTGYSSLSYLKQLPIDTLKIDRSFIQHLPGSPKDSAIVQTVIALGTALGLEVLAEGVETPEQRDLLLALGCYCVQGYLYSKPLPAEML</sequence>
<dbReference type="Pfam" id="PF13188">
    <property type="entry name" value="PAS_8"/>
    <property type="match status" value="1"/>
</dbReference>
<dbReference type="SMART" id="SM00116">
    <property type="entry name" value="CBS"/>
    <property type="match status" value="4"/>
</dbReference>
<dbReference type="SMART" id="SM00052">
    <property type="entry name" value="EAL"/>
    <property type="match status" value="1"/>
</dbReference>
<dbReference type="Gene3D" id="3.10.580.10">
    <property type="entry name" value="CBS-domain"/>
    <property type="match status" value="2"/>
</dbReference>
<dbReference type="InterPro" id="IPR000160">
    <property type="entry name" value="GGDEF_dom"/>
</dbReference>
<dbReference type="PROSITE" id="PS50883">
    <property type="entry name" value="EAL"/>
    <property type="match status" value="1"/>
</dbReference>
<dbReference type="InterPro" id="IPR043128">
    <property type="entry name" value="Rev_trsase/Diguanyl_cyclase"/>
</dbReference>
<feature type="domain" description="CBS" evidence="7">
    <location>
        <begin position="13"/>
        <end position="70"/>
    </location>
</feature>
<dbReference type="SUPFAM" id="SSF55781">
    <property type="entry name" value="GAF domain-like"/>
    <property type="match status" value="1"/>
</dbReference>
<dbReference type="Pfam" id="PF00571">
    <property type="entry name" value="CBS"/>
    <property type="match status" value="4"/>
</dbReference>
<evidence type="ECO:0000313" key="9">
    <source>
        <dbReference type="Proteomes" id="UP000185999"/>
    </source>
</evidence>
<dbReference type="SMART" id="SM00086">
    <property type="entry name" value="PAC"/>
    <property type="match status" value="3"/>
</dbReference>
<dbReference type="Pfam" id="PF00563">
    <property type="entry name" value="EAL"/>
    <property type="match status" value="1"/>
</dbReference>
<dbReference type="SMART" id="SM00065">
    <property type="entry name" value="GAF"/>
    <property type="match status" value="1"/>
</dbReference>
<dbReference type="CDD" id="cd01949">
    <property type="entry name" value="GGDEF"/>
    <property type="match status" value="1"/>
</dbReference>
<evidence type="ECO:0000259" key="3">
    <source>
        <dbReference type="PROSITE" id="PS50112"/>
    </source>
</evidence>
<feature type="domain" description="EAL" evidence="5">
    <location>
        <begin position="1151"/>
        <end position="1397"/>
    </location>
</feature>